<feature type="region of interest" description="Disordered" evidence="1">
    <location>
        <begin position="89"/>
        <end position="322"/>
    </location>
</feature>
<gene>
    <name evidence="2" type="ORF">ACFSL4_11885</name>
</gene>
<feature type="compositionally biased region" description="Basic and acidic residues" evidence="1">
    <location>
        <begin position="130"/>
        <end position="142"/>
    </location>
</feature>
<organism evidence="2 3">
    <name type="scientific">Streptomyces caeni</name>
    <dbReference type="NCBI Taxonomy" id="2307231"/>
    <lineage>
        <taxon>Bacteria</taxon>
        <taxon>Bacillati</taxon>
        <taxon>Actinomycetota</taxon>
        <taxon>Actinomycetes</taxon>
        <taxon>Kitasatosporales</taxon>
        <taxon>Streptomycetaceae</taxon>
        <taxon>Streptomyces</taxon>
    </lineage>
</organism>
<feature type="compositionally biased region" description="Low complexity" evidence="1">
    <location>
        <begin position="158"/>
        <end position="167"/>
    </location>
</feature>
<evidence type="ECO:0000313" key="2">
    <source>
        <dbReference type="EMBL" id="MFD1658889.1"/>
    </source>
</evidence>
<dbReference type="RefSeq" id="WP_381081445.1">
    <property type="nucleotide sequence ID" value="NZ_JBHUDX010000028.1"/>
</dbReference>
<feature type="compositionally biased region" description="Basic and acidic residues" evidence="1">
    <location>
        <begin position="169"/>
        <end position="183"/>
    </location>
</feature>
<name>A0ABW4INH5_9ACTN</name>
<keyword evidence="3" id="KW-1185">Reference proteome</keyword>
<dbReference type="Proteomes" id="UP001597261">
    <property type="component" value="Unassembled WGS sequence"/>
</dbReference>
<accession>A0ABW4INH5</accession>
<evidence type="ECO:0000313" key="3">
    <source>
        <dbReference type="Proteomes" id="UP001597261"/>
    </source>
</evidence>
<protein>
    <submittedName>
        <fullName evidence="2">Uncharacterized protein</fullName>
    </submittedName>
</protein>
<feature type="compositionally biased region" description="Basic and acidic residues" evidence="1">
    <location>
        <begin position="226"/>
        <end position="240"/>
    </location>
</feature>
<comment type="caution">
    <text evidence="2">The sequence shown here is derived from an EMBL/GenBank/DDBJ whole genome shotgun (WGS) entry which is preliminary data.</text>
</comment>
<evidence type="ECO:0000256" key="1">
    <source>
        <dbReference type="SAM" id="MobiDB-lite"/>
    </source>
</evidence>
<feature type="compositionally biased region" description="Basic and acidic residues" evidence="1">
    <location>
        <begin position="291"/>
        <end position="314"/>
    </location>
</feature>
<feature type="compositionally biased region" description="Basic and acidic residues" evidence="1">
    <location>
        <begin position="255"/>
        <end position="272"/>
    </location>
</feature>
<dbReference type="EMBL" id="JBHUDX010000028">
    <property type="protein sequence ID" value="MFD1658889.1"/>
    <property type="molecule type" value="Genomic_DNA"/>
</dbReference>
<sequence length="322" mass="34716">MDRDANARHQHAIDWLELAPDLPHLIARVSELVLRLGYAPDELVILPRGELDRRELSAYSAGWADVVDERLPAIRRAYEERITAAYLQGQEDARTGRRPRRARRPEGERGGGEVIPLPYVQLLRPPSEVTRVERRGERERSVADGTPVRGSGAGGAPGASRDASAAPYGREEGVREGGGRRAADALPSVPPPPSGTEAAADAGDESGDPSGWPATGSAADILLSAREIREKRSAPSDRRPVVRRNGRPSVPPLDRPGETGAGRDRGRRAEPEERQEDPAESSAARGAGRPRLSDRARALADELEGRAAGRRSDEQPGPSDSR</sequence>
<reference evidence="3" key="1">
    <citation type="journal article" date="2019" name="Int. J. Syst. Evol. Microbiol.">
        <title>The Global Catalogue of Microorganisms (GCM) 10K type strain sequencing project: providing services to taxonomists for standard genome sequencing and annotation.</title>
        <authorList>
            <consortium name="The Broad Institute Genomics Platform"/>
            <consortium name="The Broad Institute Genome Sequencing Center for Infectious Disease"/>
            <person name="Wu L."/>
            <person name="Ma J."/>
        </authorList>
    </citation>
    <scope>NUCLEOTIDE SEQUENCE [LARGE SCALE GENOMIC DNA]</scope>
    <source>
        <strain evidence="3">CGMCC 1.12470</strain>
    </source>
</reference>
<proteinExistence type="predicted"/>